<dbReference type="PANTHER" id="PTHR46320:SF1">
    <property type="entry name" value="GLYCEROPHOSPHODIESTER PHOSPHODIESTERASE 1"/>
    <property type="match status" value="1"/>
</dbReference>
<dbReference type="InterPro" id="IPR017946">
    <property type="entry name" value="PLC-like_Pdiesterase_TIM-brl"/>
</dbReference>
<name>A0ABD6EUJ5_9BILA</name>
<dbReference type="Gene3D" id="3.20.20.190">
    <property type="entry name" value="Phosphatidylinositol (PI) phosphodiesterase"/>
    <property type="match status" value="1"/>
</dbReference>
<keyword evidence="1" id="KW-1133">Transmembrane helix</keyword>
<keyword evidence="4" id="KW-1185">Reference proteome</keyword>
<dbReference type="Pfam" id="PF03009">
    <property type="entry name" value="GDPD"/>
    <property type="match status" value="1"/>
</dbReference>
<gene>
    <name evidence="3" type="ORF">AB6A40_007825</name>
</gene>
<dbReference type="EMBL" id="JBGFUD010006633">
    <property type="protein sequence ID" value="MFH4981116.1"/>
    <property type="molecule type" value="Genomic_DNA"/>
</dbReference>
<comment type="caution">
    <text evidence="3">The sequence shown here is derived from an EMBL/GenBank/DDBJ whole genome shotgun (WGS) entry which is preliminary data.</text>
</comment>
<evidence type="ECO:0000313" key="4">
    <source>
        <dbReference type="Proteomes" id="UP001608902"/>
    </source>
</evidence>
<evidence type="ECO:0000313" key="3">
    <source>
        <dbReference type="EMBL" id="MFH4981116.1"/>
    </source>
</evidence>
<feature type="transmembrane region" description="Helical" evidence="1">
    <location>
        <begin position="5"/>
        <end position="20"/>
    </location>
</feature>
<accession>A0ABD6EUJ5</accession>
<dbReference type="PROSITE" id="PS51704">
    <property type="entry name" value="GP_PDE"/>
    <property type="match status" value="1"/>
</dbReference>
<feature type="domain" description="GP-PDE" evidence="2">
    <location>
        <begin position="65"/>
        <end position="333"/>
    </location>
</feature>
<organism evidence="3 4">
    <name type="scientific">Gnathostoma spinigerum</name>
    <dbReference type="NCBI Taxonomy" id="75299"/>
    <lineage>
        <taxon>Eukaryota</taxon>
        <taxon>Metazoa</taxon>
        <taxon>Ecdysozoa</taxon>
        <taxon>Nematoda</taxon>
        <taxon>Chromadorea</taxon>
        <taxon>Rhabditida</taxon>
        <taxon>Spirurina</taxon>
        <taxon>Gnathostomatomorpha</taxon>
        <taxon>Gnathostomatoidea</taxon>
        <taxon>Gnathostomatidae</taxon>
        <taxon>Gnathostoma</taxon>
    </lineage>
</organism>
<evidence type="ECO:0000259" key="2">
    <source>
        <dbReference type="PROSITE" id="PS51704"/>
    </source>
</evidence>
<dbReference type="AlphaFoldDB" id="A0ABD6EUJ5"/>
<protein>
    <recommendedName>
        <fullName evidence="2">GP-PDE domain-containing protein</fullName>
    </recommendedName>
</protein>
<sequence length="343" mass="38872">MVNVWFLGIYGVLFVIYTMLPSSVRAYFFVPLAAAFGYIILWLCAEKFGHKQGSEADRQTFFDGFRIGGHRGAPKVAPENTIASFKEAVDSKVDLVEFDLALTKDNVVVLMHDDDTSRTCGEPGLISSLTYDEIKKRNAGRTFCAERKIDEVMYPIPTLIEVVDFCQKNNIKMLFDVKDSSHEMVQQIASIISSRNLYSQAIISSFFPHIPYAVKRLDNRILTGYTWRPYFFSYADLHSTVPRFSGIKQILASLLDRINMALIHSEVLLHFLGVEMLLTEEKSIDGELVQQMNRRNIQVVAWTVNDAKQIMYFLDALKVPVLTDHPALLKKVAIVRNSLTDAA</sequence>
<dbReference type="Proteomes" id="UP001608902">
    <property type="component" value="Unassembled WGS sequence"/>
</dbReference>
<dbReference type="CDD" id="cd08573">
    <property type="entry name" value="GDPD_GDE1"/>
    <property type="match status" value="1"/>
</dbReference>
<evidence type="ECO:0000256" key="1">
    <source>
        <dbReference type="SAM" id="Phobius"/>
    </source>
</evidence>
<proteinExistence type="predicted"/>
<keyword evidence="1" id="KW-0472">Membrane</keyword>
<keyword evidence="1" id="KW-0812">Transmembrane</keyword>
<dbReference type="PANTHER" id="PTHR46320">
    <property type="entry name" value="GLYCEROPHOSPHODIESTER PHOSPHODIESTERASE 1"/>
    <property type="match status" value="1"/>
</dbReference>
<dbReference type="InterPro" id="IPR030395">
    <property type="entry name" value="GP_PDE_dom"/>
</dbReference>
<feature type="transmembrane region" description="Helical" evidence="1">
    <location>
        <begin position="26"/>
        <end position="45"/>
    </location>
</feature>
<dbReference type="SUPFAM" id="SSF51695">
    <property type="entry name" value="PLC-like phosphodiesterases"/>
    <property type="match status" value="1"/>
</dbReference>
<reference evidence="3 4" key="1">
    <citation type="submission" date="2024-08" db="EMBL/GenBank/DDBJ databases">
        <title>Gnathostoma spinigerum genome.</title>
        <authorList>
            <person name="Gonzalez-Bertolin B."/>
            <person name="Monzon S."/>
            <person name="Zaballos A."/>
            <person name="Jimenez P."/>
            <person name="Dekumyoy P."/>
            <person name="Varona S."/>
            <person name="Cuesta I."/>
            <person name="Sumanam S."/>
            <person name="Adisakwattana P."/>
            <person name="Gasser R.B."/>
            <person name="Hernandez-Gonzalez A."/>
            <person name="Young N.D."/>
            <person name="Perteguer M.J."/>
        </authorList>
    </citation>
    <scope>NUCLEOTIDE SEQUENCE [LARGE SCALE GENOMIC DNA]</scope>
    <source>
        <strain evidence="3">AL3</strain>
        <tissue evidence="3">Liver</tissue>
    </source>
</reference>